<evidence type="ECO:0000313" key="2">
    <source>
        <dbReference type="Proteomes" id="UP000000345"/>
    </source>
</evidence>
<reference key="1">
    <citation type="submission" date="2009-08" db="EMBL/GenBank/DDBJ databases">
        <title>The genome sequence of Methanothermobacter marburgensis.</title>
        <authorList>
            <person name="Kaster A."/>
            <person name="Seedorf H."/>
            <person name="Goenrich M."/>
            <person name="Wiezer A."/>
            <person name="Liesegang H."/>
            <person name="Thauer R."/>
            <person name="Gottschalk G."/>
        </authorList>
    </citation>
    <scope>NUCLEOTIDE SEQUENCE</scope>
    <source>
        <strain>Marburg</strain>
    </source>
</reference>
<proteinExistence type="predicted"/>
<evidence type="ECO:0000313" key="1">
    <source>
        <dbReference type="EMBL" id="ADL57855.1"/>
    </source>
</evidence>
<dbReference type="EMBL" id="CP001710">
    <property type="protein sequence ID" value="ADL57855.1"/>
    <property type="molecule type" value="Genomic_DNA"/>
</dbReference>
<organism evidence="1 2">
    <name type="scientific">Methanothermobacter marburgensis (strain ATCC BAA-927 / DSM 2133 / JCM 14651 / NBRC 100331 / OCM 82 / Marburg)</name>
    <name type="common">Methanobacterium thermoautotrophicum</name>
    <dbReference type="NCBI Taxonomy" id="79929"/>
    <lineage>
        <taxon>Archaea</taxon>
        <taxon>Methanobacteriati</taxon>
        <taxon>Methanobacteriota</taxon>
        <taxon>Methanomada group</taxon>
        <taxon>Methanobacteria</taxon>
        <taxon>Methanobacteriales</taxon>
        <taxon>Methanobacteriaceae</taxon>
        <taxon>Methanothermobacter</taxon>
    </lineage>
</organism>
<name>D9PUF7_METTM</name>
<dbReference type="Proteomes" id="UP000000345">
    <property type="component" value="Chromosome"/>
</dbReference>
<gene>
    <name evidence="1" type="ordered locus">MTBMA_c02470</name>
</gene>
<dbReference type="STRING" id="79929.MTBMA_c02470"/>
<keyword evidence="1" id="KW-0396">Initiation factor</keyword>
<accession>D9PUF7</accession>
<sequence length="35" mass="4086">MEFMDNSEIIQQLKDELSLYENNGFDTAHTHTLNS</sequence>
<dbReference type="PaxDb" id="79929-MTBMA_c02470"/>
<protein>
    <submittedName>
        <fullName evidence="1">Predicted transcription initiation factor IIE, alpha subunit</fullName>
    </submittedName>
</protein>
<reference evidence="1 2" key="2">
    <citation type="journal article" date="2010" name="J. Bacteriol.">
        <title>Complete genome sequence of Methanothermobacter marburgensis, a methanoarchaeon model organism.</title>
        <authorList>
            <person name="Liesegang H."/>
            <person name="Kaster A.K."/>
            <person name="Wiezer A."/>
            <person name="Goenrich M."/>
            <person name="Wollherr A."/>
            <person name="Seedorf H."/>
            <person name="Gottschalk G."/>
            <person name="Thauer R.K."/>
        </authorList>
    </citation>
    <scope>NUCLEOTIDE SEQUENCE [LARGE SCALE GENOMIC DNA]</scope>
    <source>
        <strain evidence="2">ATCC BAA-927 / DSM 2133 / JCM 14651 / NBRC 100331 / OCM 82 / Marburg</strain>
    </source>
</reference>
<dbReference type="AlphaFoldDB" id="D9PUF7"/>
<dbReference type="GO" id="GO:0003743">
    <property type="term" value="F:translation initiation factor activity"/>
    <property type="evidence" value="ECO:0007669"/>
    <property type="project" value="UniProtKB-KW"/>
</dbReference>
<keyword evidence="1" id="KW-0648">Protein biosynthesis</keyword>
<dbReference type="HOGENOM" id="CLU_3362578_0_0_2"/>
<dbReference type="KEGG" id="mmg:MTBMA_c02470"/>
<keyword evidence="2" id="KW-1185">Reference proteome</keyword>